<dbReference type="EMBL" id="CM047736">
    <property type="protein sequence ID" value="KAJ0053020.1"/>
    <property type="molecule type" value="Genomic_DNA"/>
</dbReference>
<accession>A0ACC0ZIF4</accession>
<evidence type="ECO:0000313" key="1">
    <source>
        <dbReference type="EMBL" id="KAJ0053020.1"/>
    </source>
</evidence>
<dbReference type="Proteomes" id="UP001163603">
    <property type="component" value="Chromosome 1"/>
</dbReference>
<comment type="caution">
    <text evidence="1">The sequence shown here is derived from an EMBL/GenBank/DDBJ whole genome shotgun (WGS) entry which is preliminary data.</text>
</comment>
<evidence type="ECO:0000313" key="2">
    <source>
        <dbReference type="Proteomes" id="UP001163603"/>
    </source>
</evidence>
<protein>
    <submittedName>
        <fullName evidence="1">Uncharacterized protein</fullName>
    </submittedName>
</protein>
<keyword evidence="2" id="KW-1185">Reference proteome</keyword>
<organism evidence="1 2">
    <name type="scientific">Pistacia integerrima</name>
    <dbReference type="NCBI Taxonomy" id="434235"/>
    <lineage>
        <taxon>Eukaryota</taxon>
        <taxon>Viridiplantae</taxon>
        <taxon>Streptophyta</taxon>
        <taxon>Embryophyta</taxon>
        <taxon>Tracheophyta</taxon>
        <taxon>Spermatophyta</taxon>
        <taxon>Magnoliopsida</taxon>
        <taxon>eudicotyledons</taxon>
        <taxon>Gunneridae</taxon>
        <taxon>Pentapetalae</taxon>
        <taxon>rosids</taxon>
        <taxon>malvids</taxon>
        <taxon>Sapindales</taxon>
        <taxon>Anacardiaceae</taxon>
        <taxon>Pistacia</taxon>
    </lineage>
</organism>
<name>A0ACC0ZIF4_9ROSI</name>
<gene>
    <name evidence="1" type="ORF">Pint_02738</name>
</gene>
<sequence>MTQMLIEIATAIVSKVGEYLVEPTINQARYLFRFNKIVEDLMEAERNLKSKQGDVEKEIEAAKRNDERIKATVQDWLSDSRKIMGEVETLKGKIEVNKTCLNGWCPNWVSRHQLGRKATKTSIRLKKVIVDGGQIESMGRRALLLEFDFELKIGVPLSKGCKMLLTTRYRELTKEKGWKQYTAISLLENKLEELSVRLECPKLKILLLGGEKQWFSNQLKVSDECFQEMKAVEVVSLRSADLSLKSLQFLTNLKTLELSDCNLRDICFLAKLNKLEILSFRGSCFEELPIELSELKELRVLDLRGCSALERIPSNLIRSFSQLEELYMEEDIFEEREVEEKSMETGNARLSELNDLSSLAVLYLKINSKCLPKDFAFSELSRYEICVSDQLGLDDEAGLIQLKNLEIEDAAELKQVFHGKEENEVAEEGKDIKLPNLKKLNLYKLGKLTRFFPENNHSNLSALEERLIVVMKYCSIQLYDEILFELRCGFLKIFEELRINDCEVKEMLELEGLAKLVSFFPEKYAACCPALEEFRVKDCSKLTTTFIVEEVAPKDDSPEEKAPEIGSEDESQEEQAPEMGSEDESQEEQAPEMSSEDDTQEEQAPEIGSEDESHEEMSTDLICRWGAFKILPRYIKNEELYSNSHPTE</sequence>
<proteinExistence type="predicted"/>
<reference evidence="2" key="1">
    <citation type="journal article" date="2023" name="G3 (Bethesda)">
        <title>Genome assembly and association tests identify interacting loci associated with vigor, precocity, and sex in interspecific pistachio rootstocks.</title>
        <authorList>
            <person name="Palmer W."/>
            <person name="Jacygrad E."/>
            <person name="Sagayaradj S."/>
            <person name="Cavanaugh K."/>
            <person name="Han R."/>
            <person name="Bertier L."/>
            <person name="Beede B."/>
            <person name="Kafkas S."/>
            <person name="Golino D."/>
            <person name="Preece J."/>
            <person name="Michelmore R."/>
        </authorList>
    </citation>
    <scope>NUCLEOTIDE SEQUENCE [LARGE SCALE GENOMIC DNA]</scope>
</reference>